<feature type="signal peptide" evidence="6">
    <location>
        <begin position="1"/>
        <end position="20"/>
    </location>
</feature>
<evidence type="ECO:0000259" key="8">
    <source>
        <dbReference type="PROSITE" id="PS51969"/>
    </source>
</evidence>
<evidence type="ECO:0000259" key="7">
    <source>
        <dbReference type="PROSITE" id="PS51762"/>
    </source>
</evidence>
<dbReference type="OrthoDB" id="4781at2759"/>
<dbReference type="CDD" id="cd02179">
    <property type="entry name" value="GH16_beta_GRP"/>
    <property type="match status" value="1"/>
</dbReference>
<feature type="domain" description="GH16" evidence="7">
    <location>
        <begin position="179"/>
        <end position="461"/>
    </location>
</feature>
<evidence type="ECO:0000313" key="10">
    <source>
        <dbReference type="Proteomes" id="UP001059596"/>
    </source>
</evidence>
<evidence type="ECO:0000256" key="3">
    <source>
        <dbReference type="ARBA" id="ARBA00022729"/>
    </source>
</evidence>
<dbReference type="Pfam" id="PF15886">
    <property type="entry name" value="CBM39"/>
    <property type="match status" value="1"/>
</dbReference>
<evidence type="ECO:0000256" key="4">
    <source>
        <dbReference type="ARBA" id="ARBA00022859"/>
    </source>
</evidence>
<feature type="domain" description="CBM39" evidence="8">
    <location>
        <begin position="21"/>
        <end position="115"/>
    </location>
</feature>
<dbReference type="GO" id="GO:0005975">
    <property type="term" value="P:carbohydrate metabolic process"/>
    <property type="evidence" value="ECO:0007669"/>
    <property type="project" value="InterPro"/>
</dbReference>
<dbReference type="SUPFAM" id="SSF49899">
    <property type="entry name" value="Concanavalin A-like lectins/glucanases"/>
    <property type="match status" value="1"/>
</dbReference>
<keyword evidence="3 6" id="KW-0732">Signal</keyword>
<evidence type="ECO:0008006" key="11">
    <source>
        <dbReference type="Google" id="ProtNLM"/>
    </source>
</evidence>
<reference evidence="9" key="1">
    <citation type="journal article" date="2023" name="Genome Biol. Evol.">
        <title>Long-read-based Genome Assembly of Drosophila gunungcola Reveals Fewer Chemosensory Genes in Flower-breeding Species.</title>
        <authorList>
            <person name="Negi A."/>
            <person name="Liao B.Y."/>
            <person name="Yeh S.D."/>
        </authorList>
    </citation>
    <scope>NUCLEOTIDE SEQUENCE</scope>
    <source>
        <strain evidence="9">Sukarami</strain>
    </source>
</reference>
<evidence type="ECO:0000256" key="2">
    <source>
        <dbReference type="ARBA" id="ARBA00022588"/>
    </source>
</evidence>
<evidence type="ECO:0000256" key="6">
    <source>
        <dbReference type="SAM" id="SignalP"/>
    </source>
</evidence>
<sequence>MSCKTLSCLLLLISSYAILGFKIPSIDFEMLEEQGFEVSIPDEPGIQRVFYMLQVDDTCPALMDYITEAVNGSWVSRQKMSLQNNDKLQISLLVQFNEEIFEKSETKVILNKRLLTTRDFSSRSISFPSGEGECQAFLAPQQQTKRCKPAQTIVSNGRRACQGELIFEDNFSEAQLNKSTWKHDIRQRMYHVEEELVAFDDAVRNSFVKEGELHIVPIVASEVTEGSFKLGDRCTAVESPDQECNIAQGSFYSIKPPVFSAQIHTRDSFSFKFGKIVVRAKLPKGDWLFPYLMLQPVSTYAETHYAKQLRIAYARGNAFLRTKKGEDISGSHLYGGGVVWHHGNAVQFLKDKVSKTHYGDGFHNYTMIWQRDKITLMVDEEVYGELYDGLPFFNEKCFIIFGVTVGGFLNFDDSILEKDVKPYKNREPRAALSFWQHRDAWAPTWGRQSAMIIDYVRVYAE</sequence>
<dbReference type="GO" id="GO:0004553">
    <property type="term" value="F:hydrolase activity, hydrolyzing O-glycosyl compounds"/>
    <property type="evidence" value="ECO:0007669"/>
    <property type="project" value="InterPro"/>
</dbReference>
<dbReference type="AlphaFoldDB" id="A0A9Q0BRC9"/>
<dbReference type="InterPro" id="IPR035806">
    <property type="entry name" value="GH16_GRP_C"/>
</dbReference>
<dbReference type="EMBL" id="JAMKOV010000003">
    <property type="protein sequence ID" value="KAI8041075.1"/>
    <property type="molecule type" value="Genomic_DNA"/>
</dbReference>
<evidence type="ECO:0000256" key="5">
    <source>
        <dbReference type="ARBA" id="ARBA00023180"/>
    </source>
</evidence>
<keyword evidence="2" id="KW-0399">Innate immunity</keyword>
<keyword evidence="10" id="KW-1185">Reference proteome</keyword>
<dbReference type="GO" id="GO:0045087">
    <property type="term" value="P:innate immune response"/>
    <property type="evidence" value="ECO:0007669"/>
    <property type="project" value="UniProtKB-KW"/>
</dbReference>
<evidence type="ECO:0000256" key="1">
    <source>
        <dbReference type="ARBA" id="ARBA00008781"/>
    </source>
</evidence>
<proteinExistence type="inferred from homology"/>
<protein>
    <recommendedName>
        <fullName evidence="11">Gram-negative bacteria-binding protein 2</fullName>
    </recommendedName>
</protein>
<keyword evidence="4" id="KW-0391">Immunity</keyword>
<dbReference type="Proteomes" id="UP001059596">
    <property type="component" value="Unassembled WGS sequence"/>
</dbReference>
<dbReference type="InterPro" id="IPR013320">
    <property type="entry name" value="ConA-like_dom_sf"/>
</dbReference>
<dbReference type="InterPro" id="IPR031756">
    <property type="entry name" value="BGBP_N"/>
</dbReference>
<name>A0A9Q0BRC9_9MUSC</name>
<keyword evidence="5" id="KW-0325">Glycoprotein</keyword>
<accession>A0A9Q0BRC9</accession>
<dbReference type="PANTHER" id="PTHR10963:SF60">
    <property type="entry name" value="GRAM-NEGATIVE BACTERIA-BINDING PROTEIN 1-RELATED"/>
    <property type="match status" value="1"/>
</dbReference>
<dbReference type="InterPro" id="IPR050546">
    <property type="entry name" value="Glycosyl_Hydrlase_16"/>
</dbReference>
<dbReference type="PROSITE" id="PS51969">
    <property type="entry name" value="CBM39"/>
    <property type="match status" value="1"/>
</dbReference>
<dbReference type="InterPro" id="IPR043030">
    <property type="entry name" value="BGBP_N_sf"/>
</dbReference>
<dbReference type="PROSITE" id="PS51762">
    <property type="entry name" value="GH16_2"/>
    <property type="match status" value="1"/>
</dbReference>
<gene>
    <name evidence="9" type="ORF">M5D96_005326</name>
</gene>
<dbReference type="InterPro" id="IPR000757">
    <property type="entry name" value="Beta-glucanase-like"/>
</dbReference>
<feature type="chain" id="PRO_5040248647" description="Gram-negative bacteria-binding protein 2" evidence="6">
    <location>
        <begin position="21"/>
        <end position="461"/>
    </location>
</feature>
<dbReference type="Gene3D" id="2.60.40.2140">
    <property type="entry name" value="Beta-1,3-glucan-recognition protein, N-terminal domain"/>
    <property type="match status" value="1"/>
</dbReference>
<comment type="caution">
    <text evidence="9">The sequence shown here is derived from an EMBL/GenBank/DDBJ whole genome shotgun (WGS) entry which is preliminary data.</text>
</comment>
<organism evidence="9 10">
    <name type="scientific">Drosophila gunungcola</name>
    <name type="common">fruit fly</name>
    <dbReference type="NCBI Taxonomy" id="103775"/>
    <lineage>
        <taxon>Eukaryota</taxon>
        <taxon>Metazoa</taxon>
        <taxon>Ecdysozoa</taxon>
        <taxon>Arthropoda</taxon>
        <taxon>Hexapoda</taxon>
        <taxon>Insecta</taxon>
        <taxon>Pterygota</taxon>
        <taxon>Neoptera</taxon>
        <taxon>Endopterygota</taxon>
        <taxon>Diptera</taxon>
        <taxon>Brachycera</taxon>
        <taxon>Muscomorpha</taxon>
        <taxon>Ephydroidea</taxon>
        <taxon>Drosophilidae</taxon>
        <taxon>Drosophila</taxon>
        <taxon>Sophophora</taxon>
    </lineage>
</organism>
<dbReference type="GO" id="GO:0030246">
    <property type="term" value="F:carbohydrate binding"/>
    <property type="evidence" value="ECO:0007669"/>
    <property type="project" value="InterPro"/>
</dbReference>
<comment type="similarity">
    <text evidence="1">Belongs to the insect beta-1,3-glucan binding protein family.</text>
</comment>
<dbReference type="PANTHER" id="PTHR10963">
    <property type="entry name" value="GLYCOSYL HYDROLASE-RELATED"/>
    <property type="match status" value="1"/>
</dbReference>
<evidence type="ECO:0000313" key="9">
    <source>
        <dbReference type="EMBL" id="KAI8041075.1"/>
    </source>
</evidence>
<dbReference type="Gene3D" id="2.60.120.200">
    <property type="match status" value="1"/>
</dbReference>